<dbReference type="EMBL" id="CADCVB010000112">
    <property type="protein sequence ID" value="CAA9430745.1"/>
    <property type="molecule type" value="Genomic_DNA"/>
</dbReference>
<proteinExistence type="predicted"/>
<feature type="region of interest" description="Disordered" evidence="1">
    <location>
        <begin position="43"/>
        <end position="80"/>
    </location>
</feature>
<gene>
    <name evidence="2" type="ORF">AVDCRST_MAG78-1670</name>
</gene>
<protein>
    <submittedName>
        <fullName evidence="2">Uncharacterized protein</fullName>
    </submittedName>
</protein>
<sequence>VPPGSSTSGRGAPCRVCSTLPSCRTARRCATCPSGRERLARPAHYLRRATAGNRGLHRRRGRRVGDPDPGPRHPRSEHLV</sequence>
<reference evidence="2" key="1">
    <citation type="submission" date="2020-02" db="EMBL/GenBank/DDBJ databases">
        <authorList>
            <person name="Meier V. D."/>
        </authorList>
    </citation>
    <scope>NUCLEOTIDE SEQUENCE</scope>
    <source>
        <strain evidence="2">AVDCRST_MAG78</strain>
    </source>
</reference>
<dbReference type="AlphaFoldDB" id="A0A6J4Q4W7"/>
<evidence type="ECO:0000256" key="1">
    <source>
        <dbReference type="SAM" id="MobiDB-lite"/>
    </source>
</evidence>
<accession>A0A6J4Q4W7</accession>
<name>A0A6J4Q4W7_9ACTN</name>
<feature type="non-terminal residue" evidence="2">
    <location>
        <position position="1"/>
    </location>
</feature>
<organism evidence="2">
    <name type="scientific">uncultured Rubrobacteraceae bacterium</name>
    <dbReference type="NCBI Taxonomy" id="349277"/>
    <lineage>
        <taxon>Bacteria</taxon>
        <taxon>Bacillati</taxon>
        <taxon>Actinomycetota</taxon>
        <taxon>Rubrobacteria</taxon>
        <taxon>Rubrobacterales</taxon>
        <taxon>Rubrobacteraceae</taxon>
        <taxon>environmental samples</taxon>
    </lineage>
</organism>
<evidence type="ECO:0000313" key="2">
    <source>
        <dbReference type="EMBL" id="CAA9430745.1"/>
    </source>
</evidence>
<feature type="non-terminal residue" evidence="2">
    <location>
        <position position="80"/>
    </location>
</feature>
<feature type="compositionally biased region" description="Basic and acidic residues" evidence="1">
    <location>
        <begin position="63"/>
        <end position="80"/>
    </location>
</feature>